<dbReference type="Proteomes" id="UP001060355">
    <property type="component" value="Segment"/>
</dbReference>
<dbReference type="RefSeq" id="YP_010754389.1">
    <property type="nucleotide sequence ID" value="NC_073459.1"/>
</dbReference>
<gene>
    <name evidence="1" type="primary">76</name>
    <name evidence="1" type="ORF">SEA_FINKLE_76</name>
</gene>
<accession>A0A9E7SXJ4</accession>
<dbReference type="EMBL" id="ON456347">
    <property type="protein sequence ID" value="UTN92990.1"/>
    <property type="molecule type" value="Genomic_DNA"/>
</dbReference>
<evidence type="ECO:0000313" key="2">
    <source>
        <dbReference type="Proteomes" id="UP001060355"/>
    </source>
</evidence>
<reference evidence="1" key="1">
    <citation type="submission" date="2022-05" db="EMBL/GenBank/DDBJ databases">
        <authorList>
            <person name="Ashby S."/>
            <person name="Bressette G."/>
            <person name="Brown S."/>
            <person name="Charles S."/>
            <person name="Neely M.N."/>
            <person name="Molloy S.D."/>
            <person name="Garlena R.A."/>
            <person name="Russell D.A."/>
            <person name="Jacobs-Sera D."/>
            <person name="Hatfull G.F."/>
        </authorList>
    </citation>
    <scope>NUCLEOTIDE SEQUENCE</scope>
</reference>
<sequence length="49" mass="5673">MTDRNEVTDAIATALEPFDLQYYVDGVMDSLDTVVDWDEQEEGDDDDEW</sequence>
<evidence type="ECO:0000313" key="1">
    <source>
        <dbReference type="EMBL" id="UTN92990.1"/>
    </source>
</evidence>
<proteinExistence type="predicted"/>
<protein>
    <submittedName>
        <fullName evidence="1">Uncharacterized protein</fullName>
    </submittedName>
</protein>
<keyword evidence="2" id="KW-1185">Reference proteome</keyword>
<organism evidence="1 2">
    <name type="scientific">Gordonia phage Finkle</name>
    <dbReference type="NCBI Taxonomy" id="2926099"/>
    <lineage>
        <taxon>Viruses</taxon>
        <taxon>Duplodnaviria</taxon>
        <taxon>Heunggongvirae</taxon>
        <taxon>Uroviricota</taxon>
        <taxon>Caudoviricetes</taxon>
        <taxon>Finkelvirus</taxon>
        <taxon>Finkelvirus finkel</taxon>
    </lineage>
</organism>
<name>A0A9E7SXJ4_9CAUD</name>
<dbReference type="GeneID" id="80018973"/>
<dbReference type="KEGG" id="vg:80018973"/>